<comment type="subcellular location">
    <subcellularLocation>
        <location evidence="1 6">Nucleus</location>
    </subcellularLocation>
</comment>
<feature type="region of interest" description="Disordered" evidence="7">
    <location>
        <begin position="1"/>
        <end position="90"/>
    </location>
</feature>
<evidence type="ECO:0000259" key="8">
    <source>
        <dbReference type="Pfam" id="PF04084"/>
    </source>
</evidence>
<dbReference type="InterPro" id="IPR007220">
    <property type="entry name" value="ORC2"/>
</dbReference>
<dbReference type="InterPro" id="IPR056772">
    <property type="entry name" value="RecA-like_ORC2"/>
</dbReference>
<organism evidence="10 11">
    <name type="scientific">Microctonus aethiopoides</name>
    <dbReference type="NCBI Taxonomy" id="144406"/>
    <lineage>
        <taxon>Eukaryota</taxon>
        <taxon>Metazoa</taxon>
        <taxon>Ecdysozoa</taxon>
        <taxon>Arthropoda</taxon>
        <taxon>Hexapoda</taxon>
        <taxon>Insecta</taxon>
        <taxon>Pterygota</taxon>
        <taxon>Neoptera</taxon>
        <taxon>Endopterygota</taxon>
        <taxon>Hymenoptera</taxon>
        <taxon>Apocrita</taxon>
        <taxon>Ichneumonoidea</taxon>
        <taxon>Braconidae</taxon>
        <taxon>Euphorinae</taxon>
        <taxon>Microctonus</taxon>
    </lineage>
</organism>
<keyword evidence="4 6" id="KW-0235">DNA replication</keyword>
<feature type="compositionally biased region" description="Basic residues" evidence="7">
    <location>
        <begin position="66"/>
        <end position="75"/>
    </location>
</feature>
<evidence type="ECO:0000259" key="9">
    <source>
        <dbReference type="Pfam" id="PF24882"/>
    </source>
</evidence>
<evidence type="ECO:0000256" key="7">
    <source>
        <dbReference type="SAM" id="MobiDB-lite"/>
    </source>
</evidence>
<gene>
    <name evidence="10" type="ORF">PV328_006349</name>
</gene>
<sequence>MAENNENIRRSTRIKSRINYSDSEDDIRTPRSRARGSRLQRTPKKISNPGEDSVVTPTKTPTGNFKKGRILRNRQRNSSVSSVDESPNKNIHLRDLEKQLEDIEEEIQKPSELFHDEDISGNRIYGFQTPSKKNAMVQKALSSRTPNTSKIISTPKSIKPLRIVLEKINTIPDTPNSARRKSVRIQELIKTRKRQVHFSSESESVSEDSEFMPSNSESSENETENENENDDEDEKKENETPKKANKFMQMQKVLNPITPCRRGRSKNNIVYRDYHVKTDEYFETQGEKIHTSDHTLGRLKTPRLDEQKLQELLKNKNHISEQHKKGICALADNYKSLYPMWHHIMEEGYSILLHGLGSKKNLIDNFHKEIIYEHPTLIINGFFPSLTIKDILDNIITELMNLDSPGNVSESFSLIEKVLNENPNDRLYLLIHNIDGTMLRSNKAQDMLSRLAAISNVRVMASVDHINTPLLWDNVKRSRYNFYWWDATTLMPYEAETSYESSLLVQRSGALALSSLYNVFASLTTNAKAIYTILVKYQLEYGKNNLYSGMAFKDLYRSAREAFLVSSDIALRAQLTEFIDHKLVKNKRHVDGAEYLIIPLENSLLQKFIDNQETN</sequence>
<dbReference type="PANTHER" id="PTHR14052:SF0">
    <property type="entry name" value="ORIGIN RECOGNITION COMPLEX SUBUNIT 2"/>
    <property type="match status" value="1"/>
</dbReference>
<evidence type="ECO:0000256" key="5">
    <source>
        <dbReference type="ARBA" id="ARBA00023242"/>
    </source>
</evidence>
<evidence type="ECO:0000313" key="10">
    <source>
        <dbReference type="EMBL" id="KAK0173106.1"/>
    </source>
</evidence>
<accession>A0AA39FP98</accession>
<dbReference type="Pfam" id="PF04084">
    <property type="entry name" value="RecA-like_ORC2"/>
    <property type="match status" value="1"/>
</dbReference>
<evidence type="ECO:0000256" key="4">
    <source>
        <dbReference type="ARBA" id="ARBA00022705"/>
    </source>
</evidence>
<reference evidence="10" key="1">
    <citation type="journal article" date="2023" name="bioRxiv">
        <title>Scaffold-level genome assemblies of two parasitoid biocontrol wasps reveal the parthenogenesis mechanism and an associated novel virus.</title>
        <authorList>
            <person name="Inwood S."/>
            <person name="Skelly J."/>
            <person name="Guhlin J."/>
            <person name="Harrop T."/>
            <person name="Goldson S."/>
            <person name="Dearden P."/>
        </authorList>
    </citation>
    <scope>NUCLEOTIDE SEQUENCE</scope>
    <source>
        <strain evidence="10">Irish</strain>
        <tissue evidence="10">Whole body</tissue>
    </source>
</reference>
<dbReference type="GO" id="GO:0003688">
    <property type="term" value="F:DNA replication origin binding"/>
    <property type="evidence" value="ECO:0007669"/>
    <property type="project" value="UniProtKB-UniRule"/>
</dbReference>
<dbReference type="EMBL" id="JAQQBS010000002">
    <property type="protein sequence ID" value="KAK0173106.1"/>
    <property type="molecule type" value="Genomic_DNA"/>
</dbReference>
<evidence type="ECO:0000313" key="11">
    <source>
        <dbReference type="Proteomes" id="UP001168990"/>
    </source>
</evidence>
<keyword evidence="5 6" id="KW-0539">Nucleus</keyword>
<dbReference type="AlphaFoldDB" id="A0AA39FP98"/>
<comment type="subunit">
    <text evidence="6">Component of the origin recognition complex (ORC).</text>
</comment>
<evidence type="ECO:0000256" key="3">
    <source>
        <dbReference type="ARBA" id="ARBA00019080"/>
    </source>
</evidence>
<comment type="caution">
    <text evidence="10">The sequence shown here is derived from an EMBL/GenBank/DDBJ whole genome shotgun (WGS) entry which is preliminary data.</text>
</comment>
<dbReference type="Pfam" id="PF24882">
    <property type="entry name" value="WHD_ORC2"/>
    <property type="match status" value="1"/>
</dbReference>
<comment type="function">
    <text evidence="6">Component of the origin recognition complex (ORC) that binds origins of replication. DNA-binding is ATP-dependent. ORC is required to assemble the pre-replication complex necessary to initiate DNA replication.</text>
</comment>
<feature type="compositionally biased region" description="Basic residues" evidence="7">
    <location>
        <begin position="30"/>
        <end position="44"/>
    </location>
</feature>
<feature type="compositionally biased region" description="Acidic residues" evidence="7">
    <location>
        <begin position="219"/>
        <end position="234"/>
    </location>
</feature>
<protein>
    <recommendedName>
        <fullName evidence="3 6">Origin recognition complex subunit 2</fullName>
    </recommendedName>
</protein>
<proteinExistence type="inferred from homology"/>
<dbReference type="InterPro" id="IPR056773">
    <property type="entry name" value="WHD_ORC2"/>
</dbReference>
<dbReference type="PANTHER" id="PTHR14052">
    <property type="entry name" value="ORIGIN RECOGNITION COMPLEX SUBUNIT 2"/>
    <property type="match status" value="1"/>
</dbReference>
<feature type="region of interest" description="Disordered" evidence="7">
    <location>
        <begin position="191"/>
        <end position="247"/>
    </location>
</feature>
<evidence type="ECO:0000256" key="2">
    <source>
        <dbReference type="ARBA" id="ARBA00007421"/>
    </source>
</evidence>
<reference evidence="10" key="2">
    <citation type="submission" date="2023-03" db="EMBL/GenBank/DDBJ databases">
        <authorList>
            <person name="Inwood S.N."/>
            <person name="Skelly J.G."/>
            <person name="Guhlin J."/>
            <person name="Harrop T.W.R."/>
            <person name="Goldson S.G."/>
            <person name="Dearden P.K."/>
        </authorList>
    </citation>
    <scope>NUCLEOTIDE SEQUENCE</scope>
    <source>
        <strain evidence="10">Irish</strain>
        <tissue evidence="10">Whole body</tissue>
    </source>
</reference>
<name>A0AA39FP98_9HYME</name>
<dbReference type="Proteomes" id="UP001168990">
    <property type="component" value="Unassembled WGS sequence"/>
</dbReference>
<feature type="domain" description="Origin recognition complex subunit 2 winged-helix" evidence="9">
    <location>
        <begin position="543"/>
        <end position="602"/>
    </location>
</feature>
<dbReference type="GO" id="GO:0006260">
    <property type="term" value="P:DNA replication"/>
    <property type="evidence" value="ECO:0007669"/>
    <property type="project" value="UniProtKB-UniRule"/>
</dbReference>
<feature type="domain" description="Origin recognition complex subunit 2 RecA-like" evidence="8">
    <location>
        <begin position="329"/>
        <end position="487"/>
    </location>
</feature>
<comment type="similarity">
    <text evidence="2 6">Belongs to the ORC2 family.</text>
</comment>
<evidence type="ECO:0000256" key="1">
    <source>
        <dbReference type="ARBA" id="ARBA00004123"/>
    </source>
</evidence>
<evidence type="ECO:0000256" key="6">
    <source>
        <dbReference type="RuleBase" id="RU368084"/>
    </source>
</evidence>
<keyword evidence="11" id="KW-1185">Reference proteome</keyword>
<dbReference type="GO" id="GO:0005664">
    <property type="term" value="C:nuclear origin of replication recognition complex"/>
    <property type="evidence" value="ECO:0007669"/>
    <property type="project" value="UniProtKB-UniRule"/>
</dbReference>